<dbReference type="AlphaFoldDB" id="A0A379FJ47"/>
<dbReference type="Proteomes" id="UP000254191">
    <property type="component" value="Unassembled WGS sequence"/>
</dbReference>
<protein>
    <submittedName>
        <fullName evidence="1">Uncharacterized protein</fullName>
    </submittedName>
</protein>
<evidence type="ECO:0000313" key="2">
    <source>
        <dbReference type="Proteomes" id="UP000254191"/>
    </source>
</evidence>
<dbReference type="EMBL" id="UGTS01000004">
    <property type="protein sequence ID" value="SUC20225.1"/>
    <property type="molecule type" value="Genomic_DNA"/>
</dbReference>
<accession>A0A379FJ47</accession>
<organism evidence="1 2">
    <name type="scientific">Proteus mirabilis</name>
    <dbReference type="NCBI Taxonomy" id="584"/>
    <lineage>
        <taxon>Bacteria</taxon>
        <taxon>Pseudomonadati</taxon>
        <taxon>Pseudomonadota</taxon>
        <taxon>Gammaproteobacteria</taxon>
        <taxon>Enterobacterales</taxon>
        <taxon>Morganellaceae</taxon>
        <taxon>Proteus</taxon>
    </lineage>
</organism>
<sequence length="29" mass="3346">MILENPFNLMEFPLSLNLSILLQNIGDQK</sequence>
<reference evidence="1 2" key="1">
    <citation type="submission" date="2018-06" db="EMBL/GenBank/DDBJ databases">
        <authorList>
            <consortium name="Pathogen Informatics"/>
            <person name="Doyle S."/>
        </authorList>
    </citation>
    <scope>NUCLEOTIDE SEQUENCE [LARGE SCALE GENOMIC DNA]</scope>
    <source>
        <strain evidence="1 2">NCTC11938</strain>
    </source>
</reference>
<proteinExistence type="predicted"/>
<evidence type="ECO:0000313" key="1">
    <source>
        <dbReference type="EMBL" id="SUC20225.1"/>
    </source>
</evidence>
<name>A0A379FJ47_PROMI</name>
<gene>
    <name evidence="1" type="ORF">NCTC11938_01691</name>
</gene>